<evidence type="ECO:0000313" key="12">
    <source>
        <dbReference type="EMBL" id="KAE9456330.1"/>
    </source>
</evidence>
<dbReference type="PROSITE" id="PS50119">
    <property type="entry name" value="ZF_BBOX"/>
    <property type="match status" value="1"/>
</dbReference>
<evidence type="ECO:0000256" key="2">
    <source>
        <dbReference type="ARBA" id="ARBA00010024"/>
    </source>
</evidence>
<dbReference type="Proteomes" id="UP000428333">
    <property type="component" value="Linkage Group LG07"/>
</dbReference>
<dbReference type="EMBL" id="QEFC01001734">
    <property type="protein sequence ID" value="KAE9456330.1"/>
    <property type="molecule type" value="Genomic_DNA"/>
</dbReference>
<proteinExistence type="inferred from homology"/>
<dbReference type="AlphaFoldDB" id="A0A6A4LDC8"/>
<keyword evidence="4" id="KW-0677">Repeat</keyword>
<dbReference type="SMART" id="SM00336">
    <property type="entry name" value="BBOX"/>
    <property type="match status" value="1"/>
</dbReference>
<evidence type="ECO:0000259" key="10">
    <source>
        <dbReference type="PROSITE" id="PS50119"/>
    </source>
</evidence>
<evidence type="ECO:0000256" key="5">
    <source>
        <dbReference type="ARBA" id="ARBA00022771"/>
    </source>
</evidence>
<evidence type="ECO:0000256" key="4">
    <source>
        <dbReference type="ARBA" id="ARBA00022737"/>
    </source>
</evidence>
<dbReference type="Pfam" id="PF06203">
    <property type="entry name" value="CCT"/>
    <property type="match status" value="1"/>
</dbReference>
<keyword evidence="5 8" id="KW-0863">Zinc-finger</keyword>
<name>A0A6A4LDC8_9ERIC</name>
<evidence type="ECO:0000256" key="8">
    <source>
        <dbReference type="PROSITE-ProRule" id="PRU00024"/>
    </source>
</evidence>
<evidence type="ECO:0000256" key="6">
    <source>
        <dbReference type="ARBA" id="ARBA00022833"/>
    </source>
</evidence>
<dbReference type="OrthoDB" id="153872at2759"/>
<comment type="subcellular location">
    <subcellularLocation>
        <location evidence="1 9">Nucleus</location>
    </subcellularLocation>
</comment>
<feature type="non-terminal residue" evidence="12">
    <location>
        <position position="1"/>
    </location>
</feature>
<dbReference type="PANTHER" id="PTHR31717:SF131">
    <property type="entry name" value="ZINC FINGER PROTEIN CONSTANS-LIKE 9"/>
    <property type="match status" value="1"/>
</dbReference>
<keyword evidence="6" id="KW-0862">Zinc</keyword>
<comment type="similarity">
    <text evidence="2">Belongs to the CONSTANS family.</text>
</comment>
<evidence type="ECO:0000256" key="9">
    <source>
        <dbReference type="PROSITE-ProRule" id="PRU00357"/>
    </source>
</evidence>
<evidence type="ECO:0000259" key="11">
    <source>
        <dbReference type="PROSITE" id="PS51017"/>
    </source>
</evidence>
<reference evidence="12 13" key="1">
    <citation type="journal article" date="2019" name="Genome Biol. Evol.">
        <title>The Rhododendron genome and chromosomal organization provide insight into shared whole-genome duplications across the heath family (Ericaceae).</title>
        <authorList>
            <person name="Soza V.L."/>
            <person name="Lindsley D."/>
            <person name="Waalkes A."/>
            <person name="Ramage E."/>
            <person name="Patwardhan R.P."/>
            <person name="Burton J.N."/>
            <person name="Adey A."/>
            <person name="Kumar A."/>
            <person name="Qiu R."/>
            <person name="Shendure J."/>
            <person name="Hall B."/>
        </authorList>
    </citation>
    <scope>NUCLEOTIDE SEQUENCE [LARGE SCALE GENOMIC DNA]</scope>
    <source>
        <strain evidence="12">RSF 1966-606</strain>
    </source>
</reference>
<dbReference type="InterPro" id="IPR010402">
    <property type="entry name" value="CCT_domain"/>
</dbReference>
<comment type="caution">
    <text evidence="12">The sequence shown here is derived from an EMBL/GenBank/DDBJ whole genome shotgun (WGS) entry which is preliminary data.</text>
</comment>
<feature type="domain" description="B box-type" evidence="10">
    <location>
        <begin position="1"/>
        <end position="47"/>
    </location>
</feature>
<evidence type="ECO:0000256" key="3">
    <source>
        <dbReference type="ARBA" id="ARBA00022723"/>
    </source>
</evidence>
<accession>A0A6A4LDC8</accession>
<gene>
    <name evidence="12" type="ORF">C3L33_11768</name>
</gene>
<keyword evidence="7 9" id="KW-0539">Nucleus</keyword>
<evidence type="ECO:0000313" key="13">
    <source>
        <dbReference type="Proteomes" id="UP000428333"/>
    </source>
</evidence>
<dbReference type="InterPro" id="IPR049808">
    <property type="entry name" value="CONSTANS-like_Bbox1"/>
</dbReference>
<evidence type="ECO:0000256" key="1">
    <source>
        <dbReference type="ARBA" id="ARBA00004123"/>
    </source>
</evidence>
<dbReference type="GO" id="GO:0006355">
    <property type="term" value="P:regulation of DNA-templated transcription"/>
    <property type="evidence" value="ECO:0007669"/>
    <property type="project" value="UniProtKB-ARBA"/>
</dbReference>
<dbReference type="GO" id="GO:0005634">
    <property type="term" value="C:nucleus"/>
    <property type="evidence" value="ECO:0007669"/>
    <property type="project" value="UniProtKB-SubCell"/>
</dbReference>
<protein>
    <recommendedName>
        <fullName evidence="14">CCT domain-containing protein</fullName>
    </recommendedName>
</protein>
<dbReference type="PANTHER" id="PTHR31717">
    <property type="entry name" value="ZINC FINGER PROTEIN CONSTANS-LIKE 10"/>
    <property type="match status" value="1"/>
</dbReference>
<sequence length="418" mass="45549">MGHLCDFCGEQRSVVYCRSDAACLCLSCDLNVHSANALSRRHSRTLVCGRCNSQPSFVRCVEENISLCQNCDWLGHIGSTSASTHKKQTVNCYSGCPSAEELSTLWSFVLDEPSLGDATCEKGMSSMSINDKSLINCTEPLQSNDGQDVSVLIEANGVKNIEKSSIWTGSSSMPQLNIKPEAVDHPLGLTNSTSSKMRCPGTKSPSLNEIDGFYEDFNMDEVDLNIENYEDLFGVALNNPEPLFGNDGIDSLFGVEDMSGADMNCQGICEAEGSSIGQGNIRLPACSNAASADSMLSFKTEPNLCFARKAHSSLSFSGLSVESSAGEYQETQDCGASSMLLMGEPPWGPLGPECLSFPSNRSDAVMRYKEKKKKRKFEKKVRYATRKARADVRKRVKGRFVKAGDAYDYDPLSQTRSC</sequence>
<dbReference type="GO" id="GO:0008270">
    <property type="term" value="F:zinc ion binding"/>
    <property type="evidence" value="ECO:0007669"/>
    <property type="project" value="UniProtKB-KW"/>
</dbReference>
<dbReference type="CDD" id="cd19821">
    <property type="entry name" value="Bbox1_BBX-like"/>
    <property type="match status" value="1"/>
</dbReference>
<keyword evidence="3" id="KW-0479">Metal-binding</keyword>
<feature type="domain" description="CCT" evidence="11">
    <location>
        <begin position="361"/>
        <end position="403"/>
    </location>
</feature>
<dbReference type="InterPro" id="IPR000315">
    <property type="entry name" value="Znf_B-box"/>
</dbReference>
<keyword evidence="13" id="KW-1185">Reference proteome</keyword>
<organism evidence="12 13">
    <name type="scientific">Rhododendron williamsianum</name>
    <dbReference type="NCBI Taxonomy" id="262921"/>
    <lineage>
        <taxon>Eukaryota</taxon>
        <taxon>Viridiplantae</taxon>
        <taxon>Streptophyta</taxon>
        <taxon>Embryophyta</taxon>
        <taxon>Tracheophyta</taxon>
        <taxon>Spermatophyta</taxon>
        <taxon>Magnoliopsida</taxon>
        <taxon>eudicotyledons</taxon>
        <taxon>Gunneridae</taxon>
        <taxon>Pentapetalae</taxon>
        <taxon>asterids</taxon>
        <taxon>Ericales</taxon>
        <taxon>Ericaceae</taxon>
        <taxon>Ericoideae</taxon>
        <taxon>Rhodoreae</taxon>
        <taxon>Rhododendron</taxon>
    </lineage>
</organism>
<evidence type="ECO:0008006" key="14">
    <source>
        <dbReference type="Google" id="ProtNLM"/>
    </source>
</evidence>
<evidence type="ECO:0000256" key="7">
    <source>
        <dbReference type="ARBA" id="ARBA00023242"/>
    </source>
</evidence>
<dbReference type="PROSITE" id="PS51017">
    <property type="entry name" value="CCT"/>
    <property type="match status" value="1"/>
</dbReference>